<keyword evidence="1" id="KW-1133">Transmembrane helix</keyword>
<feature type="chain" id="PRO_5040359801" evidence="2">
    <location>
        <begin position="24"/>
        <end position="125"/>
    </location>
</feature>
<keyword evidence="1" id="KW-0472">Membrane</keyword>
<keyword evidence="2" id="KW-0732">Signal</keyword>
<feature type="transmembrane region" description="Helical" evidence="1">
    <location>
        <begin position="103"/>
        <end position="124"/>
    </location>
</feature>
<organism evidence="3 4">
    <name type="scientific">Seminavis robusta</name>
    <dbReference type="NCBI Taxonomy" id="568900"/>
    <lineage>
        <taxon>Eukaryota</taxon>
        <taxon>Sar</taxon>
        <taxon>Stramenopiles</taxon>
        <taxon>Ochrophyta</taxon>
        <taxon>Bacillariophyta</taxon>
        <taxon>Bacillariophyceae</taxon>
        <taxon>Bacillariophycidae</taxon>
        <taxon>Naviculales</taxon>
        <taxon>Naviculaceae</taxon>
        <taxon>Seminavis</taxon>
    </lineage>
</organism>
<keyword evidence="1" id="KW-0812">Transmembrane</keyword>
<keyword evidence="4" id="KW-1185">Reference proteome</keyword>
<name>A0A9N8HLP7_9STRA</name>
<dbReference type="OrthoDB" id="46338at2759"/>
<gene>
    <name evidence="3" type="ORF">SEMRO_1049_G235431.1</name>
</gene>
<evidence type="ECO:0000256" key="2">
    <source>
        <dbReference type="SAM" id="SignalP"/>
    </source>
</evidence>
<feature type="signal peptide" evidence="2">
    <location>
        <begin position="1"/>
        <end position="23"/>
    </location>
</feature>
<dbReference type="EMBL" id="CAICTM010001047">
    <property type="protein sequence ID" value="CAB9519818.1"/>
    <property type="molecule type" value="Genomic_DNA"/>
</dbReference>
<accession>A0A9N8HLP7</accession>
<dbReference type="AlphaFoldDB" id="A0A9N8HLP7"/>
<evidence type="ECO:0000313" key="3">
    <source>
        <dbReference type="EMBL" id="CAB9519818.1"/>
    </source>
</evidence>
<evidence type="ECO:0000313" key="4">
    <source>
        <dbReference type="Proteomes" id="UP001153069"/>
    </source>
</evidence>
<sequence>MMAQRAWTVVAVLAVTLPHATFAFAPGNPHRRSCLHPKLLFVRLSVQQQSNENTKDKLELAGDDDTVQLGTQEYYQGFVSRSLDEEPVERVTGDAVLGPTFKFVGGFAVVLVGLVLGFMASNGLL</sequence>
<evidence type="ECO:0000256" key="1">
    <source>
        <dbReference type="SAM" id="Phobius"/>
    </source>
</evidence>
<protein>
    <submittedName>
        <fullName evidence="3">Uncharacterized protein</fullName>
    </submittedName>
</protein>
<comment type="caution">
    <text evidence="3">The sequence shown here is derived from an EMBL/GenBank/DDBJ whole genome shotgun (WGS) entry which is preliminary data.</text>
</comment>
<reference evidence="3" key="1">
    <citation type="submission" date="2020-06" db="EMBL/GenBank/DDBJ databases">
        <authorList>
            <consortium name="Plant Systems Biology data submission"/>
        </authorList>
    </citation>
    <scope>NUCLEOTIDE SEQUENCE</scope>
    <source>
        <strain evidence="3">D6</strain>
    </source>
</reference>
<dbReference type="Proteomes" id="UP001153069">
    <property type="component" value="Unassembled WGS sequence"/>
</dbReference>
<proteinExistence type="predicted"/>